<feature type="non-terminal residue" evidence="2">
    <location>
        <position position="1"/>
    </location>
</feature>
<evidence type="ECO:0000256" key="1">
    <source>
        <dbReference type="SAM" id="Coils"/>
    </source>
</evidence>
<gene>
    <name evidence="2" type="ORF">AB9R89_15015</name>
</gene>
<reference evidence="2 3" key="1">
    <citation type="submission" date="2024-08" db="EMBL/GenBank/DDBJ databases">
        <title>Oceanimonas smirnovii Genome sequencing and assembly.</title>
        <authorList>
            <person name="Tang B."/>
        </authorList>
    </citation>
    <scope>NUCLEOTIDE SEQUENCE [LARGE SCALE GENOMIC DNA]</scope>
    <source>
        <strain evidence="2 3">OS2020-119</strain>
    </source>
</reference>
<dbReference type="Proteomes" id="UP001610706">
    <property type="component" value="Unassembled WGS sequence"/>
</dbReference>
<organism evidence="2 3">
    <name type="scientific">Oceanimonas smirnovii</name>
    <dbReference type="NCBI Taxonomy" id="264574"/>
    <lineage>
        <taxon>Bacteria</taxon>
        <taxon>Pseudomonadati</taxon>
        <taxon>Pseudomonadota</taxon>
        <taxon>Gammaproteobacteria</taxon>
        <taxon>Aeromonadales</taxon>
        <taxon>Aeromonadaceae</taxon>
        <taxon>Oceanimonas</taxon>
    </lineage>
</organism>
<feature type="coiled-coil region" evidence="1">
    <location>
        <begin position="7"/>
        <end position="41"/>
    </location>
</feature>
<accession>A0ABW7P543</accession>
<keyword evidence="1" id="KW-0175">Coiled coil</keyword>
<evidence type="ECO:0000313" key="2">
    <source>
        <dbReference type="EMBL" id="MFH7566602.1"/>
    </source>
</evidence>
<comment type="caution">
    <text evidence="2">The sequence shown here is derived from an EMBL/GenBank/DDBJ whole genome shotgun (WGS) entry which is preliminary data.</text>
</comment>
<name>A0ABW7P543_9GAMM</name>
<proteinExistence type="predicted"/>
<dbReference type="EMBL" id="JBGFTR010000083">
    <property type="protein sequence ID" value="MFH7566602.1"/>
    <property type="molecule type" value="Genomic_DNA"/>
</dbReference>
<feature type="non-terminal residue" evidence="2">
    <location>
        <position position="90"/>
    </location>
</feature>
<evidence type="ECO:0000313" key="3">
    <source>
        <dbReference type="Proteomes" id="UP001610706"/>
    </source>
</evidence>
<dbReference type="RefSeq" id="WP_395545965.1">
    <property type="nucleotide sequence ID" value="NZ_JBGFTR010000083.1"/>
</dbReference>
<protein>
    <submittedName>
        <fullName evidence="2">Uncharacterized protein</fullName>
    </submittedName>
</protein>
<keyword evidence="3" id="KW-1185">Reference proteome</keyword>
<sequence>SVADTALQNAEKRRDEIAAAINQLQAQIEEKRKELERIKTFIADYAVFQSYPSELPLELQKTPSPAPRLRLLNPPRHMVGDKAEKVLLQN</sequence>